<dbReference type="SUPFAM" id="SSF47473">
    <property type="entry name" value="EF-hand"/>
    <property type="match status" value="1"/>
</dbReference>
<dbReference type="InterPro" id="IPR002048">
    <property type="entry name" value="EF_hand_dom"/>
</dbReference>
<dbReference type="PANTHER" id="PTHR32278:SF111">
    <property type="entry name" value="F-BOX PROTEIN PP2-B12-RELATED"/>
    <property type="match status" value="1"/>
</dbReference>
<name>A0A843TRR2_COLES</name>
<dbReference type="GO" id="GO:0005509">
    <property type="term" value="F:calcium ion binding"/>
    <property type="evidence" value="ECO:0007669"/>
    <property type="project" value="InterPro"/>
</dbReference>
<accession>A0A843TRR2</accession>
<gene>
    <name evidence="4" type="ORF">Taro_007610</name>
</gene>
<dbReference type="PROSITE" id="PS00018">
    <property type="entry name" value="EF_HAND_1"/>
    <property type="match status" value="1"/>
</dbReference>
<reference evidence="4" key="1">
    <citation type="submission" date="2017-07" db="EMBL/GenBank/DDBJ databases">
        <title>Taro Niue Genome Assembly and Annotation.</title>
        <authorList>
            <person name="Atibalentja N."/>
            <person name="Keating K."/>
            <person name="Fields C.J."/>
        </authorList>
    </citation>
    <scope>NUCLEOTIDE SEQUENCE</scope>
    <source>
        <strain evidence="4">Niue_2</strain>
        <tissue evidence="4">Leaf</tissue>
    </source>
</reference>
<dbReference type="SMART" id="SM00054">
    <property type="entry name" value="EFh"/>
    <property type="match status" value="1"/>
</dbReference>
<organism evidence="4 5">
    <name type="scientific">Colocasia esculenta</name>
    <name type="common">Wild taro</name>
    <name type="synonym">Arum esculentum</name>
    <dbReference type="NCBI Taxonomy" id="4460"/>
    <lineage>
        <taxon>Eukaryota</taxon>
        <taxon>Viridiplantae</taxon>
        <taxon>Streptophyta</taxon>
        <taxon>Embryophyta</taxon>
        <taxon>Tracheophyta</taxon>
        <taxon>Spermatophyta</taxon>
        <taxon>Magnoliopsida</taxon>
        <taxon>Liliopsida</taxon>
        <taxon>Araceae</taxon>
        <taxon>Aroideae</taxon>
        <taxon>Colocasieae</taxon>
        <taxon>Colocasia</taxon>
    </lineage>
</organism>
<proteinExistence type="predicted"/>
<dbReference type="PROSITE" id="PS50222">
    <property type="entry name" value="EF_HAND_2"/>
    <property type="match status" value="1"/>
</dbReference>
<dbReference type="InterPro" id="IPR018247">
    <property type="entry name" value="EF_Hand_1_Ca_BS"/>
</dbReference>
<dbReference type="CDD" id="cd00051">
    <property type="entry name" value="EFh"/>
    <property type="match status" value="1"/>
</dbReference>
<evidence type="ECO:0000313" key="5">
    <source>
        <dbReference type="Proteomes" id="UP000652761"/>
    </source>
</evidence>
<dbReference type="Proteomes" id="UP000652761">
    <property type="component" value="Unassembled WGS sequence"/>
</dbReference>
<dbReference type="Pfam" id="PF14299">
    <property type="entry name" value="PP2"/>
    <property type="match status" value="1"/>
</dbReference>
<dbReference type="Pfam" id="PF13499">
    <property type="entry name" value="EF-hand_7"/>
    <property type="match status" value="1"/>
</dbReference>
<dbReference type="EMBL" id="NMUH01000242">
    <property type="protein sequence ID" value="MQL75242.1"/>
    <property type="molecule type" value="Genomic_DNA"/>
</dbReference>
<dbReference type="InterPro" id="IPR011992">
    <property type="entry name" value="EF-hand-dom_pair"/>
</dbReference>
<dbReference type="InterPro" id="IPR025886">
    <property type="entry name" value="PP2-like"/>
</dbReference>
<sequence>MAAARQEKLKMVFRRFDVNGDGRLDRDEMAALIQAINPRPTLTREQTDAAVDEVFRSYANFLGVGDEPRITLDVLLRSCGDGTAELDRDFKTLGLSLDVHGDAPYSQAAADATAPGISPASLSPRPPDLLRPTQEEGLRGDESEGKMDGDVASPRPPASWGPQYSISSSLASSSFCSVTEYSDLGDYEDPYSTMEIEEKTSFRWLPPSFRHQPQQTCRPVSSEVDWQQLIPHDSGSESYHDLDPVEKSRDNNWVVFGEDESTGKRCCIVQARGLIIRWRENQAGCWSYKFNGDVAELSKACWLEIGAEVGTASLSPGTNYICVLLFLVSPSAFGLGLRGETQEASVYVGGRRVSRRTVRLQRPAERPNDHNAAGEPRKRKDGWMEMVLGEFSLLNARGWAEAPAVRVELREVKRLAEPKGGLFVRGVELTPESFAYKNLRRV</sequence>
<dbReference type="Gene3D" id="1.10.238.10">
    <property type="entry name" value="EF-hand"/>
    <property type="match status" value="1"/>
</dbReference>
<keyword evidence="5" id="KW-1185">Reference proteome</keyword>
<feature type="domain" description="EF-hand" evidence="3">
    <location>
        <begin position="4"/>
        <end position="39"/>
    </location>
</feature>
<evidence type="ECO:0000313" key="4">
    <source>
        <dbReference type="EMBL" id="MQL75242.1"/>
    </source>
</evidence>
<dbReference type="PANTHER" id="PTHR32278">
    <property type="entry name" value="F-BOX DOMAIN-CONTAINING PROTEIN"/>
    <property type="match status" value="1"/>
</dbReference>
<feature type="region of interest" description="Disordered" evidence="2">
    <location>
        <begin position="107"/>
        <end position="164"/>
    </location>
</feature>
<evidence type="ECO:0000259" key="3">
    <source>
        <dbReference type="PROSITE" id="PS50222"/>
    </source>
</evidence>
<evidence type="ECO:0000256" key="2">
    <source>
        <dbReference type="SAM" id="MobiDB-lite"/>
    </source>
</evidence>
<dbReference type="AlphaFoldDB" id="A0A843TRR2"/>
<comment type="caution">
    <text evidence="4">The sequence shown here is derived from an EMBL/GenBank/DDBJ whole genome shotgun (WGS) entry which is preliminary data.</text>
</comment>
<keyword evidence="1" id="KW-0106">Calcium</keyword>
<evidence type="ECO:0000256" key="1">
    <source>
        <dbReference type="ARBA" id="ARBA00022837"/>
    </source>
</evidence>
<protein>
    <recommendedName>
        <fullName evidence="3">EF-hand domain-containing protein</fullName>
    </recommendedName>
</protein>
<feature type="compositionally biased region" description="Basic and acidic residues" evidence="2">
    <location>
        <begin position="133"/>
        <end position="149"/>
    </location>
</feature>
<dbReference type="OrthoDB" id="1699939at2759"/>